<proteinExistence type="predicted"/>
<name>A0A5M3N3M2_CONPW</name>
<dbReference type="CDD" id="cd11296">
    <property type="entry name" value="O-FucT_like"/>
    <property type="match status" value="1"/>
</dbReference>
<dbReference type="EMBL" id="JH711574">
    <property type="protein sequence ID" value="EIW85491.1"/>
    <property type="molecule type" value="Genomic_DNA"/>
</dbReference>
<accession>A0A5M3N3M2</accession>
<dbReference type="Proteomes" id="UP000053558">
    <property type="component" value="Unassembled WGS sequence"/>
</dbReference>
<gene>
    <name evidence="1" type="ORF">CONPUDRAFT_80065</name>
</gene>
<dbReference type="OMA" id="YYARDYS"/>
<dbReference type="Gene3D" id="3.40.50.11350">
    <property type="match status" value="1"/>
</dbReference>
<evidence type="ECO:0000313" key="2">
    <source>
        <dbReference type="Proteomes" id="UP000053558"/>
    </source>
</evidence>
<reference evidence="2" key="1">
    <citation type="journal article" date="2012" name="Science">
        <title>The Paleozoic origin of enzymatic lignin decomposition reconstructed from 31 fungal genomes.</title>
        <authorList>
            <person name="Floudas D."/>
            <person name="Binder M."/>
            <person name="Riley R."/>
            <person name="Barry K."/>
            <person name="Blanchette R.A."/>
            <person name="Henrissat B."/>
            <person name="Martinez A.T."/>
            <person name="Otillar R."/>
            <person name="Spatafora J.W."/>
            <person name="Yadav J.S."/>
            <person name="Aerts A."/>
            <person name="Benoit I."/>
            <person name="Boyd A."/>
            <person name="Carlson A."/>
            <person name="Copeland A."/>
            <person name="Coutinho P.M."/>
            <person name="de Vries R.P."/>
            <person name="Ferreira P."/>
            <person name="Findley K."/>
            <person name="Foster B."/>
            <person name="Gaskell J."/>
            <person name="Glotzer D."/>
            <person name="Gorecki P."/>
            <person name="Heitman J."/>
            <person name="Hesse C."/>
            <person name="Hori C."/>
            <person name="Igarashi K."/>
            <person name="Jurgens J.A."/>
            <person name="Kallen N."/>
            <person name="Kersten P."/>
            <person name="Kohler A."/>
            <person name="Kuees U."/>
            <person name="Kumar T.K.A."/>
            <person name="Kuo A."/>
            <person name="LaButti K."/>
            <person name="Larrondo L.F."/>
            <person name="Lindquist E."/>
            <person name="Ling A."/>
            <person name="Lombard V."/>
            <person name="Lucas S."/>
            <person name="Lundell T."/>
            <person name="Martin R."/>
            <person name="McLaughlin D.J."/>
            <person name="Morgenstern I."/>
            <person name="Morin E."/>
            <person name="Murat C."/>
            <person name="Nagy L.G."/>
            <person name="Nolan M."/>
            <person name="Ohm R.A."/>
            <person name="Patyshakuliyeva A."/>
            <person name="Rokas A."/>
            <person name="Ruiz-Duenas F.J."/>
            <person name="Sabat G."/>
            <person name="Salamov A."/>
            <person name="Samejima M."/>
            <person name="Schmutz J."/>
            <person name="Slot J.C."/>
            <person name="St John F."/>
            <person name="Stenlid J."/>
            <person name="Sun H."/>
            <person name="Sun S."/>
            <person name="Syed K."/>
            <person name="Tsang A."/>
            <person name="Wiebenga A."/>
            <person name="Young D."/>
            <person name="Pisabarro A."/>
            <person name="Eastwood D.C."/>
            <person name="Martin F."/>
            <person name="Cullen D."/>
            <person name="Grigoriev I.V."/>
            <person name="Hibbett D.S."/>
        </authorList>
    </citation>
    <scope>NUCLEOTIDE SEQUENCE [LARGE SCALE GENOMIC DNA]</scope>
    <source>
        <strain evidence="2">RWD-64-598 SS2</strain>
    </source>
</reference>
<protein>
    <submittedName>
        <fullName evidence="1">Uncharacterized protein</fullName>
    </submittedName>
</protein>
<dbReference type="KEGG" id="cput:CONPUDRAFT_80065"/>
<comment type="caution">
    <text evidence="1">The sequence shown here is derived from an EMBL/GenBank/DDBJ whole genome shotgun (WGS) entry which is preliminary data.</text>
</comment>
<keyword evidence="2" id="KW-1185">Reference proteome</keyword>
<dbReference type="AlphaFoldDB" id="A0A5M3N3M2"/>
<evidence type="ECO:0000313" key="1">
    <source>
        <dbReference type="EMBL" id="EIW85491.1"/>
    </source>
</evidence>
<dbReference type="OrthoDB" id="3345970at2759"/>
<sequence length="539" mass="61300">MTPSYTPPAADSEDDELDLEAIHQMVAQTKGFYARDYSMALGWNNMRYIIETSMYHGKLLNRTVVLPSFVYARSCEHPNDVCAAYVPMVNRGDAVGSDEWRDLPPDEQMAWRIPLGTMLDLRKLRQNHPVILLADYLRLHGLAPSLERSNGQWDEREYLAGANVFTGETPGMRAVENAWYDPRGVNRVDRLPAEMRERGGWDEGRVDVERERYGDWSVEHDGIHNILVHQLPKEGRSYVLEFSKAREVLQGYAVAGVETDEGLTRVLQKNGWEALYTYDGALGMDYVKNVVNPILQAAPRDSIRGLVEDFAHYDEDVLYVKGEIHYERKPASLRFTTPERRDDFSRLVMFDMHPPQKVLDLAAKLGSRMLEMNEGRMWMAAHMRRGDFARLGWAMESDFAAHLERIQNHLKDGRERLQTLKQSGLQTYNVPDVPVNAAFYEHEPPQQGDRYYIATDERDPANLQHLRDNGGVLAASLITPEDRRAFGWDLLVTDVLGLVEQALIGRSHYFYAHALSSVAGGAMNLRAAGGMDPRTAYVD</sequence>
<dbReference type="RefSeq" id="XP_007764317.1">
    <property type="nucleotide sequence ID" value="XM_007766127.1"/>
</dbReference>
<dbReference type="GeneID" id="19210022"/>
<organism evidence="1 2">
    <name type="scientific">Coniophora puteana (strain RWD-64-598)</name>
    <name type="common">Brown rot fungus</name>
    <dbReference type="NCBI Taxonomy" id="741705"/>
    <lineage>
        <taxon>Eukaryota</taxon>
        <taxon>Fungi</taxon>
        <taxon>Dikarya</taxon>
        <taxon>Basidiomycota</taxon>
        <taxon>Agaricomycotina</taxon>
        <taxon>Agaricomycetes</taxon>
        <taxon>Agaricomycetidae</taxon>
        <taxon>Boletales</taxon>
        <taxon>Coniophorineae</taxon>
        <taxon>Coniophoraceae</taxon>
        <taxon>Coniophora</taxon>
    </lineage>
</organism>